<evidence type="ECO:0000259" key="2">
    <source>
        <dbReference type="Pfam" id="PF01370"/>
    </source>
</evidence>
<dbReference type="EMBL" id="JBHZPZ010000021">
    <property type="protein sequence ID" value="MFE3869297.1"/>
    <property type="molecule type" value="Genomic_DNA"/>
</dbReference>
<dbReference type="RefSeq" id="WP_379855904.1">
    <property type="nucleotide sequence ID" value="NZ_JBHZPZ010000021.1"/>
</dbReference>
<reference evidence="3 4" key="1">
    <citation type="submission" date="2024-06" db="EMBL/GenBank/DDBJ databases">
        <title>Flavobacterium spp. isolated from glacier.</title>
        <authorList>
            <person name="Han D."/>
        </authorList>
    </citation>
    <scope>NUCLEOTIDE SEQUENCE [LARGE SCALE GENOMIC DNA]</scope>
    <source>
        <strain evidence="3 4">LS2P90</strain>
    </source>
</reference>
<protein>
    <submittedName>
        <fullName evidence="3">NAD-dependent epimerase/dehydratase family protein</fullName>
    </submittedName>
</protein>
<dbReference type="Pfam" id="PF01370">
    <property type="entry name" value="Epimerase"/>
    <property type="match status" value="1"/>
</dbReference>
<accession>A0ABW6HZZ3</accession>
<comment type="caution">
    <text evidence="3">The sequence shown here is derived from an EMBL/GenBank/DDBJ whole genome shotgun (WGS) entry which is preliminary data.</text>
</comment>
<dbReference type="InterPro" id="IPR036291">
    <property type="entry name" value="NAD(P)-bd_dom_sf"/>
</dbReference>
<organism evidence="3 4">
    <name type="scientific">Flavobacterium xylosi</name>
    <dbReference type="NCBI Taxonomy" id="3230415"/>
    <lineage>
        <taxon>Bacteria</taxon>
        <taxon>Pseudomonadati</taxon>
        <taxon>Bacteroidota</taxon>
        <taxon>Flavobacteriia</taxon>
        <taxon>Flavobacteriales</taxon>
        <taxon>Flavobacteriaceae</taxon>
        <taxon>Flavobacterium</taxon>
    </lineage>
</organism>
<dbReference type="PANTHER" id="PTHR43000">
    <property type="entry name" value="DTDP-D-GLUCOSE 4,6-DEHYDRATASE-RELATED"/>
    <property type="match status" value="1"/>
</dbReference>
<dbReference type="Proteomes" id="UP001600109">
    <property type="component" value="Unassembled WGS sequence"/>
</dbReference>
<keyword evidence="4" id="KW-1185">Reference proteome</keyword>
<gene>
    <name evidence="3" type="ORF">ACFX5E_14630</name>
</gene>
<evidence type="ECO:0000256" key="1">
    <source>
        <dbReference type="ARBA" id="ARBA00007637"/>
    </source>
</evidence>
<evidence type="ECO:0000313" key="3">
    <source>
        <dbReference type="EMBL" id="MFE3869297.1"/>
    </source>
</evidence>
<dbReference type="SUPFAM" id="SSF51735">
    <property type="entry name" value="NAD(P)-binding Rossmann-fold domains"/>
    <property type="match status" value="1"/>
</dbReference>
<feature type="domain" description="NAD-dependent epimerase/dehydratase" evidence="2">
    <location>
        <begin position="6"/>
        <end position="178"/>
    </location>
</feature>
<comment type="similarity">
    <text evidence="1">Belongs to the NAD(P)-dependent epimerase/dehydratase family.</text>
</comment>
<sequence length="320" mass="36742">MKHYKILVTGGSGFIGTNLIEKFISDGHDVLNIDIAEPKKKELFKFWNEVDINCFDILEQSIKSFCPDYIVHLAARTDLDGMSLEAYKTNVIGVKNLLNISNELTSLKKIIITSSMLVCHGGYYPKDQFDYAPTTIYGESKVETERIVWENKPTCDWAIIRPTSIWGPWFGIPYKNFFDMIISKKYFHIGNKGCTKTYGYIGNAIYQIEKILFGETRNELGKVFFIGDNPATNIEEWANEIGTELNIKIIKMPYLLIKIAAFFGDSLKLIGLPFPMNSFRLHNMTTNNVIDLKNTYEIAQTLPYTRKDGIERTLKWINKH</sequence>
<dbReference type="InterPro" id="IPR001509">
    <property type="entry name" value="Epimerase_deHydtase"/>
</dbReference>
<name>A0ABW6HZZ3_9FLAO</name>
<proteinExistence type="inferred from homology"/>
<evidence type="ECO:0000313" key="4">
    <source>
        <dbReference type="Proteomes" id="UP001600109"/>
    </source>
</evidence>
<dbReference type="Gene3D" id="3.40.50.720">
    <property type="entry name" value="NAD(P)-binding Rossmann-like Domain"/>
    <property type="match status" value="1"/>
</dbReference>